<dbReference type="AlphaFoldDB" id="A0A7C9IV44"/>
<keyword evidence="3" id="KW-1185">Reference proteome</keyword>
<evidence type="ECO:0000259" key="1">
    <source>
        <dbReference type="Pfam" id="PF00425"/>
    </source>
</evidence>
<proteinExistence type="predicted"/>
<reference evidence="2 3" key="1">
    <citation type="submission" date="2020-01" db="EMBL/GenBank/DDBJ databases">
        <title>Genome sequence of Desulfovibrio aerotolerans DSM 16695(T).</title>
        <authorList>
            <person name="Karnachuk O."/>
            <person name="Avakyan M."/>
            <person name="Mardanov A."/>
            <person name="Kadnikov V."/>
            <person name="Ravin N."/>
        </authorList>
    </citation>
    <scope>NUCLEOTIDE SEQUENCE [LARGE SCALE GENOMIC DNA]</scope>
    <source>
        <strain evidence="2 3">DSM 16695</strain>
    </source>
</reference>
<dbReference type="NCBIfam" id="TIGR00553">
    <property type="entry name" value="pabB"/>
    <property type="match status" value="1"/>
</dbReference>
<sequence length="584" mass="62936">MIGDAIFCSTARPGSRPGLDWSRAFAGPCWTRTALCLDTVLSTIKDAQEQQRQGRWLVLALAYEAAAAFDPCLPVHPPNGEPLVFAAAYDAPLAALPPNPAGPATAAPWTPLVSREAYDRAIAAIRCQIVLGEYYQVNFTFPLETRFAGDHNAWFAALAARQQAALCCRLDMGEASLLSFSPEIFFMRHGERLTVRPMKGTMARGSTPEADAGEAAALAACPKNQAENRMITDLMRNDLGRIARPGSVAVSDLFAVEPLGAAWQMTTTVTAEVSRSQDLLAILTALFPCGSVTGAPKRRAMAAIRELEPHPRGFYTGTIGWVAPNGDCLFNVAIRTISLNHADGRARFGVGGGITHDSHHAEEYAECQLKARFLTDPAPDFALLETLRLDNGRYAFAAQHRARLMASARILGFPVHEPAIDAALAAAVLDASGARRRVRLLLAPNGSVTCESFPLPPRLARPAVLGFCPEPVNPADPQLFHKTTRRERYDRALAARPDCDDVLLVNTDGSVTESCRANLVVRLDGRLLTPALACGLLPGVCRGRLLAQGILTEAQLTPADLARAEALWLINSVRLWTRAVLADS</sequence>
<keyword evidence="2" id="KW-0032">Aminotransferase</keyword>
<dbReference type="EC" id="2.6.1.85" evidence="2"/>
<accession>A0A7C9IV44</accession>
<dbReference type="PANTHER" id="PTHR11236:SF50">
    <property type="entry name" value="AMINODEOXYCHORISMATE SYNTHASE COMPONENT 1"/>
    <property type="match status" value="1"/>
</dbReference>
<dbReference type="Proteomes" id="UP000482487">
    <property type="component" value="Unassembled WGS sequence"/>
</dbReference>
<dbReference type="SUPFAM" id="SSF56752">
    <property type="entry name" value="D-aminoacid aminotransferase-like PLP-dependent enzymes"/>
    <property type="match status" value="1"/>
</dbReference>
<comment type="caution">
    <text evidence="2">The sequence shown here is derived from an EMBL/GenBank/DDBJ whole genome shotgun (WGS) entry which is preliminary data.</text>
</comment>
<dbReference type="InterPro" id="IPR015890">
    <property type="entry name" value="Chorismate_C"/>
</dbReference>
<dbReference type="EMBL" id="WVUD01000031">
    <property type="protein sequence ID" value="MYL84380.1"/>
    <property type="molecule type" value="Genomic_DNA"/>
</dbReference>
<dbReference type="InterPro" id="IPR036038">
    <property type="entry name" value="Aminotransferase-like"/>
</dbReference>
<dbReference type="Gene3D" id="3.20.10.10">
    <property type="entry name" value="D-amino Acid Aminotransferase, subunit A, domain 2"/>
    <property type="match status" value="1"/>
</dbReference>
<dbReference type="Pfam" id="PF01063">
    <property type="entry name" value="Aminotran_4"/>
    <property type="match status" value="1"/>
</dbReference>
<name>A0A7C9IV44_9BACT</name>
<evidence type="ECO:0000313" key="2">
    <source>
        <dbReference type="EMBL" id="MYL84380.1"/>
    </source>
</evidence>
<dbReference type="PRINTS" id="PR00095">
    <property type="entry name" value="ANTSNTHASEI"/>
</dbReference>
<keyword evidence="2" id="KW-0808">Transferase</keyword>
<dbReference type="Gene3D" id="3.60.120.10">
    <property type="entry name" value="Anthranilate synthase"/>
    <property type="match status" value="1"/>
</dbReference>
<dbReference type="RefSeq" id="WP_160962353.1">
    <property type="nucleotide sequence ID" value="NZ_WVUD01000031.1"/>
</dbReference>
<protein>
    <submittedName>
        <fullName evidence="2">Aminodeoxychorismate synthase component I</fullName>
        <ecNumber evidence="2">2.6.1.85</ecNumber>
    </submittedName>
</protein>
<dbReference type="SUPFAM" id="SSF56322">
    <property type="entry name" value="ADC synthase"/>
    <property type="match status" value="1"/>
</dbReference>
<dbReference type="InterPro" id="IPR019999">
    <property type="entry name" value="Anth_synth_I-like"/>
</dbReference>
<dbReference type="GO" id="GO:0046820">
    <property type="term" value="F:4-amino-4-deoxychorismate synthase activity"/>
    <property type="evidence" value="ECO:0007669"/>
    <property type="project" value="UniProtKB-EC"/>
</dbReference>
<dbReference type="Gene3D" id="3.30.470.10">
    <property type="match status" value="1"/>
</dbReference>
<evidence type="ECO:0000313" key="3">
    <source>
        <dbReference type="Proteomes" id="UP000482487"/>
    </source>
</evidence>
<dbReference type="GO" id="GO:0000162">
    <property type="term" value="P:L-tryptophan biosynthetic process"/>
    <property type="evidence" value="ECO:0007669"/>
    <property type="project" value="TreeGrafter"/>
</dbReference>
<dbReference type="InterPro" id="IPR001544">
    <property type="entry name" value="Aminotrans_IV"/>
</dbReference>
<dbReference type="InterPro" id="IPR005802">
    <property type="entry name" value="ADC_synth_comp_1"/>
</dbReference>
<dbReference type="InterPro" id="IPR043131">
    <property type="entry name" value="BCAT-like_N"/>
</dbReference>
<dbReference type="OrthoDB" id="9803598at2"/>
<dbReference type="InterPro" id="IPR005801">
    <property type="entry name" value="ADC_synthase"/>
</dbReference>
<feature type="domain" description="Chorismate-utilising enzyme C-terminal" evidence="1">
    <location>
        <begin position="115"/>
        <end position="370"/>
    </location>
</feature>
<dbReference type="PANTHER" id="PTHR11236">
    <property type="entry name" value="AMINOBENZOATE/ANTHRANILATE SYNTHASE"/>
    <property type="match status" value="1"/>
</dbReference>
<dbReference type="GO" id="GO:0009396">
    <property type="term" value="P:folic acid-containing compound biosynthetic process"/>
    <property type="evidence" value="ECO:0007669"/>
    <property type="project" value="InterPro"/>
</dbReference>
<organism evidence="2 3">
    <name type="scientific">Solidesulfovibrio aerotolerans</name>
    <dbReference type="NCBI Taxonomy" id="295255"/>
    <lineage>
        <taxon>Bacteria</taxon>
        <taxon>Pseudomonadati</taxon>
        <taxon>Thermodesulfobacteriota</taxon>
        <taxon>Desulfovibrionia</taxon>
        <taxon>Desulfovibrionales</taxon>
        <taxon>Desulfovibrionaceae</taxon>
        <taxon>Solidesulfovibrio</taxon>
    </lineage>
</organism>
<dbReference type="InterPro" id="IPR043132">
    <property type="entry name" value="BCAT-like_C"/>
</dbReference>
<dbReference type="Pfam" id="PF00425">
    <property type="entry name" value="Chorismate_bind"/>
    <property type="match status" value="1"/>
</dbReference>
<gene>
    <name evidence="2" type="primary">pabB</name>
    <name evidence="2" type="ORF">GTA51_14725</name>
</gene>